<reference evidence="5 6" key="1">
    <citation type="submission" date="2016-06" db="EMBL/GenBank/DDBJ databases">
        <authorList>
            <person name="Kjaerup R.B."/>
            <person name="Dalgaard T.S."/>
            <person name="Juul-Madsen H.R."/>
        </authorList>
    </citation>
    <scope>NUCLEOTIDE SEQUENCE [LARGE SCALE GENOMIC DNA]</scope>
    <source>
        <strain evidence="5 6">CECT 8886</strain>
    </source>
</reference>
<keyword evidence="5" id="KW-0808">Transferase</keyword>
<evidence type="ECO:0000259" key="4">
    <source>
        <dbReference type="PROSITE" id="PS50887"/>
    </source>
</evidence>
<dbReference type="AlphaFoldDB" id="A0A1A8T3K1"/>
<dbReference type="GO" id="GO:0005886">
    <property type="term" value="C:plasma membrane"/>
    <property type="evidence" value="ECO:0007669"/>
    <property type="project" value="TreeGrafter"/>
</dbReference>
<dbReference type="FunFam" id="3.30.70.270:FF:000001">
    <property type="entry name" value="Diguanylate cyclase domain protein"/>
    <property type="match status" value="1"/>
</dbReference>
<dbReference type="InterPro" id="IPR003018">
    <property type="entry name" value="GAF"/>
</dbReference>
<evidence type="ECO:0000256" key="2">
    <source>
        <dbReference type="ARBA" id="ARBA00012528"/>
    </source>
</evidence>
<accession>A0A1A8T3K1</accession>
<comment type="cofactor">
    <cofactor evidence="1">
        <name>Mg(2+)</name>
        <dbReference type="ChEBI" id="CHEBI:18420"/>
    </cofactor>
</comment>
<dbReference type="Gene3D" id="3.30.70.270">
    <property type="match status" value="1"/>
</dbReference>
<dbReference type="InterPro" id="IPR000014">
    <property type="entry name" value="PAS"/>
</dbReference>
<dbReference type="SMART" id="SM00065">
    <property type="entry name" value="GAF"/>
    <property type="match status" value="1"/>
</dbReference>
<dbReference type="Gene3D" id="3.30.450.40">
    <property type="match status" value="1"/>
</dbReference>
<evidence type="ECO:0000313" key="5">
    <source>
        <dbReference type="EMBL" id="SBS25364.1"/>
    </source>
</evidence>
<dbReference type="InterPro" id="IPR043128">
    <property type="entry name" value="Rev_trsase/Diguanyl_cyclase"/>
</dbReference>
<comment type="catalytic activity">
    <reaction evidence="3">
        <text>2 GTP = 3',3'-c-di-GMP + 2 diphosphate</text>
        <dbReference type="Rhea" id="RHEA:24898"/>
        <dbReference type="ChEBI" id="CHEBI:33019"/>
        <dbReference type="ChEBI" id="CHEBI:37565"/>
        <dbReference type="ChEBI" id="CHEBI:58805"/>
        <dbReference type="EC" id="2.7.7.65"/>
    </reaction>
</comment>
<dbReference type="InterPro" id="IPR050469">
    <property type="entry name" value="Diguanylate_Cyclase"/>
</dbReference>
<keyword evidence="6" id="KW-1185">Reference proteome</keyword>
<dbReference type="GO" id="GO:0052621">
    <property type="term" value="F:diguanylate cyclase activity"/>
    <property type="evidence" value="ECO:0007669"/>
    <property type="project" value="UniProtKB-EC"/>
</dbReference>
<dbReference type="PANTHER" id="PTHR45138:SF9">
    <property type="entry name" value="DIGUANYLATE CYCLASE DGCM-RELATED"/>
    <property type="match status" value="1"/>
</dbReference>
<evidence type="ECO:0000256" key="3">
    <source>
        <dbReference type="ARBA" id="ARBA00034247"/>
    </source>
</evidence>
<dbReference type="STRING" id="1792290.MSP8886_00256"/>
<dbReference type="PROSITE" id="PS50887">
    <property type="entry name" value="GGDEF"/>
    <property type="match status" value="1"/>
</dbReference>
<protein>
    <recommendedName>
        <fullName evidence="2">diguanylate cyclase</fullName>
        <ecNumber evidence="2">2.7.7.65</ecNumber>
    </recommendedName>
</protein>
<dbReference type="InterPro" id="IPR029016">
    <property type="entry name" value="GAF-like_dom_sf"/>
</dbReference>
<dbReference type="PANTHER" id="PTHR45138">
    <property type="entry name" value="REGULATORY COMPONENTS OF SENSORY TRANSDUCTION SYSTEM"/>
    <property type="match status" value="1"/>
</dbReference>
<dbReference type="RefSeq" id="WP_067011911.1">
    <property type="nucleotide sequence ID" value="NZ_FLOB01000001.1"/>
</dbReference>
<feature type="domain" description="GGDEF" evidence="4">
    <location>
        <begin position="324"/>
        <end position="458"/>
    </location>
</feature>
<dbReference type="SUPFAM" id="SSF55781">
    <property type="entry name" value="GAF domain-like"/>
    <property type="match status" value="1"/>
</dbReference>
<dbReference type="CDD" id="cd01949">
    <property type="entry name" value="GGDEF"/>
    <property type="match status" value="1"/>
</dbReference>
<dbReference type="InterPro" id="IPR029787">
    <property type="entry name" value="Nucleotide_cyclase"/>
</dbReference>
<sequence length="459" mass="51884">MKLINQRLQQLHLTQMEDLLEHAPIAIGRYNILSGRINFLNRSFTTLFGYTLHDLPNLDVWSQKANPSKLPIRQPEQSIDDVENKVTCKDGTVRYVSFSFTDFGDERFWYFYDLSEHYIKEQRLQARSDMLEMVAKSSALNKTLFVIIKQIEKEMPGALCSILLFDAANQTLNLGAASNLTDDYNMAINGIKIGPNIGSCGTAAYLNERVIVADIATHPYWENFTELAQKAGLHSCWSDPIHSANGELLGTFAIYNNINLTPNKHDLELINFASNLASIAIENHNTHEELERRAYNDYLTDLANRRSFFELSTRALQQAKQAKESYALLMMDVDHFKRINDIYGHDSGDQVLQILAKTSQTAIPKNAILGRIGGEEFAIFLPNSHHKQAIQVAEQLRTTLSHMEIKSQKGERIHYTVSLGVSSCQDKCNTIGELLSEADKALYKAKQTGRNKVCVFSED</sequence>
<dbReference type="SUPFAM" id="SSF55073">
    <property type="entry name" value="Nucleotide cyclase"/>
    <property type="match status" value="1"/>
</dbReference>
<dbReference type="Pfam" id="PF00990">
    <property type="entry name" value="GGDEF"/>
    <property type="match status" value="1"/>
</dbReference>
<dbReference type="InterPro" id="IPR000160">
    <property type="entry name" value="GGDEF_dom"/>
</dbReference>
<dbReference type="SMART" id="SM00267">
    <property type="entry name" value="GGDEF"/>
    <property type="match status" value="1"/>
</dbReference>
<dbReference type="OrthoDB" id="9812358at2"/>
<dbReference type="SUPFAM" id="SSF55785">
    <property type="entry name" value="PYP-like sensor domain (PAS domain)"/>
    <property type="match status" value="1"/>
</dbReference>
<dbReference type="InterPro" id="IPR035965">
    <property type="entry name" value="PAS-like_dom_sf"/>
</dbReference>
<dbReference type="CDD" id="cd00130">
    <property type="entry name" value="PAS"/>
    <property type="match status" value="1"/>
</dbReference>
<evidence type="ECO:0000313" key="6">
    <source>
        <dbReference type="Proteomes" id="UP000092544"/>
    </source>
</evidence>
<organism evidence="5 6">
    <name type="scientific">Marinomonas spartinae</name>
    <dbReference type="NCBI Taxonomy" id="1792290"/>
    <lineage>
        <taxon>Bacteria</taxon>
        <taxon>Pseudomonadati</taxon>
        <taxon>Pseudomonadota</taxon>
        <taxon>Gammaproteobacteria</taxon>
        <taxon>Oceanospirillales</taxon>
        <taxon>Oceanospirillaceae</taxon>
        <taxon>Marinomonas</taxon>
    </lineage>
</organism>
<gene>
    <name evidence="5" type="primary">ydaM_1</name>
    <name evidence="5" type="ORF">MSP8886_00256</name>
</gene>
<dbReference type="Pfam" id="PF13185">
    <property type="entry name" value="GAF_2"/>
    <property type="match status" value="1"/>
</dbReference>
<dbReference type="Proteomes" id="UP000092544">
    <property type="component" value="Unassembled WGS sequence"/>
</dbReference>
<dbReference type="Gene3D" id="3.30.450.20">
    <property type="entry name" value="PAS domain"/>
    <property type="match status" value="1"/>
</dbReference>
<proteinExistence type="predicted"/>
<keyword evidence="5" id="KW-0548">Nucleotidyltransferase</keyword>
<dbReference type="EMBL" id="FLOB01000001">
    <property type="protein sequence ID" value="SBS25364.1"/>
    <property type="molecule type" value="Genomic_DNA"/>
</dbReference>
<evidence type="ECO:0000256" key="1">
    <source>
        <dbReference type="ARBA" id="ARBA00001946"/>
    </source>
</evidence>
<dbReference type="EC" id="2.7.7.65" evidence="2"/>
<dbReference type="GO" id="GO:1902201">
    <property type="term" value="P:negative regulation of bacterial-type flagellum-dependent cell motility"/>
    <property type="evidence" value="ECO:0007669"/>
    <property type="project" value="TreeGrafter"/>
</dbReference>
<dbReference type="NCBIfam" id="TIGR00254">
    <property type="entry name" value="GGDEF"/>
    <property type="match status" value="1"/>
</dbReference>
<dbReference type="GO" id="GO:0043709">
    <property type="term" value="P:cell adhesion involved in single-species biofilm formation"/>
    <property type="evidence" value="ECO:0007669"/>
    <property type="project" value="TreeGrafter"/>
</dbReference>
<name>A0A1A8T3K1_9GAMM</name>